<evidence type="ECO:0000259" key="1">
    <source>
        <dbReference type="SMART" id="SM00256"/>
    </source>
</evidence>
<dbReference type="Gene3D" id="2.120.10.80">
    <property type="entry name" value="Kelch-type beta propeller"/>
    <property type="match status" value="1"/>
</dbReference>
<reference evidence="3" key="2">
    <citation type="submission" date="2017-02" db="EMBL/GenBank/DDBJ databases">
        <title>Sunflower complete genome.</title>
        <authorList>
            <person name="Langlade N."/>
            <person name="Munos S."/>
        </authorList>
    </citation>
    <scope>NUCLEOTIDE SEQUENCE [LARGE SCALE GENOMIC DNA]</scope>
    <source>
        <tissue evidence="3">Leaves</tissue>
    </source>
</reference>
<reference evidence="2" key="3">
    <citation type="submission" date="2020-06" db="EMBL/GenBank/DDBJ databases">
        <title>Helianthus annuus Genome sequencing and assembly Release 2.</title>
        <authorList>
            <person name="Gouzy J."/>
            <person name="Langlade N."/>
            <person name="Munos S."/>
        </authorList>
    </citation>
    <scope>NUCLEOTIDE SEQUENCE</scope>
    <source>
        <tissue evidence="2">Leaves</tissue>
    </source>
</reference>
<dbReference type="NCBIfam" id="TIGR01640">
    <property type="entry name" value="F_box_assoc_1"/>
    <property type="match status" value="1"/>
</dbReference>
<dbReference type="Gramene" id="mRNA:HanXRQr2_Chr16g0754761">
    <property type="protein sequence ID" value="CDS:HanXRQr2_Chr16g0754761.1"/>
    <property type="gene ID" value="HanXRQr2_Chr16g0754761"/>
</dbReference>
<feature type="domain" description="F-box" evidence="1">
    <location>
        <begin position="5"/>
        <end position="45"/>
    </location>
</feature>
<dbReference type="AlphaFoldDB" id="A0A251S0L6"/>
<gene>
    <name evidence="3" type="ORF">HannXRQ_Chr16g0517021</name>
    <name evidence="2" type="ORF">HanXRQr2_Chr16g0754761</name>
</gene>
<evidence type="ECO:0000313" key="4">
    <source>
        <dbReference type="Proteomes" id="UP000215914"/>
    </source>
</evidence>
<dbReference type="SMART" id="SM00256">
    <property type="entry name" value="FBOX"/>
    <property type="match status" value="1"/>
</dbReference>
<dbReference type="InterPro" id="IPR006527">
    <property type="entry name" value="F-box-assoc_dom_typ1"/>
</dbReference>
<dbReference type="Gene3D" id="1.20.1280.50">
    <property type="match status" value="1"/>
</dbReference>
<dbReference type="InterPro" id="IPR017451">
    <property type="entry name" value="F-box-assoc_interact_dom"/>
</dbReference>
<dbReference type="InParanoid" id="A0A251S0L6"/>
<dbReference type="OrthoDB" id="5314306at2759"/>
<dbReference type="PANTHER" id="PTHR31672:SF10">
    <property type="entry name" value="F-BOX DOMAIN-CONTAINING PROTEIN"/>
    <property type="match status" value="1"/>
</dbReference>
<keyword evidence="4" id="KW-1185">Reference proteome</keyword>
<dbReference type="SUPFAM" id="SSF50965">
    <property type="entry name" value="Galactose oxidase, central domain"/>
    <property type="match status" value="1"/>
</dbReference>
<sequence>MSDNISYEIQLEIMKRLPVESLIQCRSVSKTWKSMIDSSEFAAEYSRHRTKMQHIFVRYDDLTDYNVRYVSVVDDDTFPTNRVFLTPPPLVQMHEYYKILGCSHGLFCFYRVGPVSGTGKALLWNPSVRKTVEVVVPNVTDWEVYETVLGFGVCRETNDPTIVKITHIVSWGDMESASCIPWEVEVFTLSTGAWRSVGGNLPRKLVRFQFDPANDCRTVVINGVIYWFATMDGGSCNLIISYDITNEEFGEINLPNSLAHPSPGHWFILLKLRESLVVLDNVYEDDRMTYDVWMMEGGFSKSFTKLSTFSLNTQDYVRPMGFRNSGEHIIEIVDNQHGHLVVYEPRSEHTDNLGIEGAFSTFYVHPYMETLSLLDQPTAHREL</sequence>
<dbReference type="InterPro" id="IPR011043">
    <property type="entry name" value="Gal_Oxase/kelch_b-propeller"/>
</dbReference>
<accession>A0A251S0L6</accession>
<dbReference type="EMBL" id="CM007905">
    <property type="protein sequence ID" value="OTF91993.1"/>
    <property type="molecule type" value="Genomic_DNA"/>
</dbReference>
<dbReference type="InterPro" id="IPR036047">
    <property type="entry name" value="F-box-like_dom_sf"/>
</dbReference>
<dbReference type="InterPro" id="IPR001810">
    <property type="entry name" value="F-box_dom"/>
</dbReference>
<proteinExistence type="predicted"/>
<dbReference type="InterPro" id="IPR050796">
    <property type="entry name" value="SCF_F-box_component"/>
</dbReference>
<organism evidence="3 4">
    <name type="scientific">Helianthus annuus</name>
    <name type="common">Common sunflower</name>
    <dbReference type="NCBI Taxonomy" id="4232"/>
    <lineage>
        <taxon>Eukaryota</taxon>
        <taxon>Viridiplantae</taxon>
        <taxon>Streptophyta</taxon>
        <taxon>Embryophyta</taxon>
        <taxon>Tracheophyta</taxon>
        <taxon>Spermatophyta</taxon>
        <taxon>Magnoliopsida</taxon>
        <taxon>eudicotyledons</taxon>
        <taxon>Gunneridae</taxon>
        <taxon>Pentapetalae</taxon>
        <taxon>asterids</taxon>
        <taxon>campanulids</taxon>
        <taxon>Asterales</taxon>
        <taxon>Asteraceae</taxon>
        <taxon>Asteroideae</taxon>
        <taxon>Heliantheae alliance</taxon>
        <taxon>Heliantheae</taxon>
        <taxon>Helianthus</taxon>
    </lineage>
</organism>
<dbReference type="Pfam" id="PF00646">
    <property type="entry name" value="F-box"/>
    <property type="match status" value="1"/>
</dbReference>
<dbReference type="PANTHER" id="PTHR31672">
    <property type="entry name" value="BNACNNG10540D PROTEIN"/>
    <property type="match status" value="1"/>
</dbReference>
<dbReference type="Proteomes" id="UP000215914">
    <property type="component" value="Chromosome 16"/>
</dbReference>
<reference evidence="2 4" key="1">
    <citation type="journal article" date="2017" name="Nature">
        <title>The sunflower genome provides insights into oil metabolism, flowering and Asterid evolution.</title>
        <authorList>
            <person name="Badouin H."/>
            <person name="Gouzy J."/>
            <person name="Grassa C.J."/>
            <person name="Murat F."/>
            <person name="Staton S.E."/>
            <person name="Cottret L."/>
            <person name="Lelandais-Briere C."/>
            <person name="Owens G.L."/>
            <person name="Carrere S."/>
            <person name="Mayjonade B."/>
            <person name="Legrand L."/>
            <person name="Gill N."/>
            <person name="Kane N.C."/>
            <person name="Bowers J.E."/>
            <person name="Hubner S."/>
            <person name="Bellec A."/>
            <person name="Berard A."/>
            <person name="Berges H."/>
            <person name="Blanchet N."/>
            <person name="Boniface M.C."/>
            <person name="Brunel D."/>
            <person name="Catrice O."/>
            <person name="Chaidir N."/>
            <person name="Claudel C."/>
            <person name="Donnadieu C."/>
            <person name="Faraut T."/>
            <person name="Fievet G."/>
            <person name="Helmstetter N."/>
            <person name="King M."/>
            <person name="Knapp S.J."/>
            <person name="Lai Z."/>
            <person name="Le Paslier M.C."/>
            <person name="Lippi Y."/>
            <person name="Lorenzon L."/>
            <person name="Mandel J.R."/>
            <person name="Marage G."/>
            <person name="Marchand G."/>
            <person name="Marquand E."/>
            <person name="Bret-Mestries E."/>
            <person name="Morien E."/>
            <person name="Nambeesan S."/>
            <person name="Nguyen T."/>
            <person name="Pegot-Espagnet P."/>
            <person name="Pouilly N."/>
            <person name="Raftis F."/>
            <person name="Sallet E."/>
            <person name="Schiex T."/>
            <person name="Thomas J."/>
            <person name="Vandecasteele C."/>
            <person name="Vares D."/>
            <person name="Vear F."/>
            <person name="Vautrin S."/>
            <person name="Crespi M."/>
            <person name="Mangin B."/>
            <person name="Burke J.M."/>
            <person name="Salse J."/>
            <person name="Munos S."/>
            <person name="Vincourt P."/>
            <person name="Rieseberg L.H."/>
            <person name="Langlade N.B."/>
        </authorList>
    </citation>
    <scope>NUCLEOTIDE SEQUENCE [LARGE SCALE GENOMIC DNA]</scope>
    <source>
        <strain evidence="4">cv. SF193</strain>
        <tissue evidence="2">Leaves</tissue>
    </source>
</reference>
<dbReference type="InterPro" id="IPR015915">
    <property type="entry name" value="Kelch-typ_b-propeller"/>
</dbReference>
<evidence type="ECO:0000313" key="2">
    <source>
        <dbReference type="EMBL" id="KAF5760546.1"/>
    </source>
</evidence>
<dbReference type="SUPFAM" id="SSF81383">
    <property type="entry name" value="F-box domain"/>
    <property type="match status" value="1"/>
</dbReference>
<dbReference type="FunCoup" id="A0A251S0L6">
    <property type="interactions" value="103"/>
</dbReference>
<name>A0A251S0L6_HELAN</name>
<dbReference type="Pfam" id="PF07734">
    <property type="entry name" value="FBA_1"/>
    <property type="match status" value="1"/>
</dbReference>
<evidence type="ECO:0000313" key="3">
    <source>
        <dbReference type="EMBL" id="OTF91993.1"/>
    </source>
</evidence>
<dbReference type="EMBL" id="MNCJ02000331">
    <property type="protein sequence ID" value="KAF5760546.1"/>
    <property type="molecule type" value="Genomic_DNA"/>
</dbReference>
<protein>
    <submittedName>
        <fullName evidence="2">F-box domain, galactose oxidase/kelch, beta-propeller, F-box associated interaction</fullName>
    </submittedName>
    <submittedName>
        <fullName evidence="3">Putative F-box domain-containing protein</fullName>
    </submittedName>
</protein>